<protein>
    <submittedName>
        <fullName evidence="8">Lipid A biosynthesis lauroyl acyltransferase</fullName>
        <ecNumber evidence="8">2.3.1.-</ecNumber>
    </submittedName>
</protein>
<evidence type="ECO:0000256" key="2">
    <source>
        <dbReference type="ARBA" id="ARBA00022475"/>
    </source>
</evidence>
<evidence type="ECO:0000256" key="4">
    <source>
        <dbReference type="ARBA" id="ARBA00022679"/>
    </source>
</evidence>
<reference evidence="8 9" key="1">
    <citation type="submission" date="2019-02" db="EMBL/GenBank/DDBJ databases">
        <title>Deep-cultivation of Planctomycetes and their phenomic and genomic characterization uncovers novel biology.</title>
        <authorList>
            <person name="Wiegand S."/>
            <person name="Jogler M."/>
            <person name="Boedeker C."/>
            <person name="Pinto D."/>
            <person name="Vollmers J."/>
            <person name="Rivas-Marin E."/>
            <person name="Kohn T."/>
            <person name="Peeters S.H."/>
            <person name="Heuer A."/>
            <person name="Rast P."/>
            <person name="Oberbeckmann S."/>
            <person name="Bunk B."/>
            <person name="Jeske O."/>
            <person name="Meyerdierks A."/>
            <person name="Storesund J.E."/>
            <person name="Kallscheuer N."/>
            <person name="Luecker S."/>
            <person name="Lage O.M."/>
            <person name="Pohl T."/>
            <person name="Merkel B.J."/>
            <person name="Hornburger P."/>
            <person name="Mueller R.-W."/>
            <person name="Bruemmer F."/>
            <person name="Labrenz M."/>
            <person name="Spormann A.M."/>
            <person name="Op den Camp H."/>
            <person name="Overmann J."/>
            <person name="Amann R."/>
            <person name="Jetten M.S.M."/>
            <person name="Mascher T."/>
            <person name="Medema M.H."/>
            <person name="Devos D.P."/>
            <person name="Kaster A.-K."/>
            <person name="Ovreas L."/>
            <person name="Rohde M."/>
            <person name="Galperin M.Y."/>
            <person name="Jogler C."/>
        </authorList>
    </citation>
    <scope>NUCLEOTIDE SEQUENCE [LARGE SCALE GENOMIC DNA]</scope>
    <source>
        <strain evidence="8 9">V22</strain>
    </source>
</reference>
<dbReference type="AlphaFoldDB" id="A0A517T382"/>
<dbReference type="CDD" id="cd07984">
    <property type="entry name" value="LPLAT_LABLAT-like"/>
    <property type="match status" value="1"/>
</dbReference>
<keyword evidence="3" id="KW-0997">Cell inner membrane</keyword>
<evidence type="ECO:0000256" key="3">
    <source>
        <dbReference type="ARBA" id="ARBA00022519"/>
    </source>
</evidence>
<keyword evidence="2" id="KW-1003">Cell membrane</keyword>
<evidence type="ECO:0000256" key="6">
    <source>
        <dbReference type="ARBA" id="ARBA00023315"/>
    </source>
</evidence>
<gene>
    <name evidence="8" type="primary">htrB</name>
    <name evidence="8" type="ORF">V22_00270</name>
</gene>
<name>A0A517T382_9PLAN</name>
<dbReference type="EMBL" id="CP036316">
    <property type="protein sequence ID" value="QDT62829.1"/>
    <property type="molecule type" value="Genomic_DNA"/>
</dbReference>
<comment type="subcellular location">
    <subcellularLocation>
        <location evidence="1">Cell inner membrane</location>
    </subcellularLocation>
</comment>
<accession>A0A517T382</accession>
<dbReference type="GO" id="GO:0016746">
    <property type="term" value="F:acyltransferase activity"/>
    <property type="evidence" value="ECO:0007669"/>
    <property type="project" value="UniProtKB-KW"/>
</dbReference>
<dbReference type="KEGG" id="chya:V22_00270"/>
<feature type="transmembrane region" description="Helical" evidence="7">
    <location>
        <begin position="12"/>
        <end position="33"/>
    </location>
</feature>
<keyword evidence="9" id="KW-1185">Reference proteome</keyword>
<dbReference type="Proteomes" id="UP000319976">
    <property type="component" value="Chromosome"/>
</dbReference>
<keyword evidence="4 8" id="KW-0808">Transferase</keyword>
<keyword evidence="5 7" id="KW-0472">Membrane</keyword>
<dbReference type="GO" id="GO:0005886">
    <property type="term" value="C:plasma membrane"/>
    <property type="evidence" value="ECO:0007669"/>
    <property type="project" value="UniProtKB-SubCell"/>
</dbReference>
<evidence type="ECO:0000256" key="5">
    <source>
        <dbReference type="ARBA" id="ARBA00023136"/>
    </source>
</evidence>
<dbReference type="PANTHER" id="PTHR30606">
    <property type="entry name" value="LIPID A BIOSYNTHESIS LAUROYL ACYLTRANSFERASE"/>
    <property type="match status" value="1"/>
</dbReference>
<dbReference type="GO" id="GO:0009247">
    <property type="term" value="P:glycolipid biosynthetic process"/>
    <property type="evidence" value="ECO:0007669"/>
    <property type="project" value="UniProtKB-ARBA"/>
</dbReference>
<evidence type="ECO:0000256" key="1">
    <source>
        <dbReference type="ARBA" id="ARBA00004533"/>
    </source>
</evidence>
<keyword evidence="7" id="KW-1133">Transmembrane helix</keyword>
<dbReference type="EC" id="2.3.1.-" evidence="8"/>
<evidence type="ECO:0000256" key="7">
    <source>
        <dbReference type="SAM" id="Phobius"/>
    </source>
</evidence>
<evidence type="ECO:0000313" key="9">
    <source>
        <dbReference type="Proteomes" id="UP000319976"/>
    </source>
</evidence>
<dbReference type="PANTHER" id="PTHR30606:SF10">
    <property type="entry name" value="PHOSPHATIDYLINOSITOL MANNOSIDE ACYLTRANSFERASE"/>
    <property type="match status" value="1"/>
</dbReference>
<proteinExistence type="predicted"/>
<evidence type="ECO:0000313" key="8">
    <source>
        <dbReference type="EMBL" id="QDT62829.1"/>
    </source>
</evidence>
<dbReference type="Pfam" id="PF03279">
    <property type="entry name" value="Lip_A_acyltrans"/>
    <property type="match status" value="1"/>
</dbReference>
<dbReference type="InterPro" id="IPR004960">
    <property type="entry name" value="LipA_acyltrans"/>
</dbReference>
<dbReference type="RefSeq" id="WP_231734115.1">
    <property type="nucleotide sequence ID" value="NZ_CP036316.1"/>
</dbReference>
<keyword evidence="6 8" id="KW-0012">Acyltransferase</keyword>
<sequence>MAVKSRPIRHRLEYAAFLVVECIVAALPIRWAAYLSEQFALFIVRSLPKKLSRYNIAAENLRNSFGDEMSEADIQRTIEQMWIHLFRLVVEIIQMPRKSHRENFPDVYDFRNREEVVRAMCSGRPVIMLSGHFGNWEAAMTAFGSFGFPGGIVARDLDNPYLHNWFARARQRTGGKLISKKGGGGEIAGLLEQKGLVGLLCDQDAGAKGLFVPFFGRNASTFKSIALLSMEYRALICVGYAIRKPDNFDENHWVKYELGCEEIIDPDDYQDGNTIKEITERYTAALERAIRRQPEQYFWLHRRWKSKPKERKRKAKMAVAA</sequence>
<keyword evidence="7" id="KW-0812">Transmembrane</keyword>
<organism evidence="8 9">
    <name type="scientific">Calycomorphotria hydatis</name>
    <dbReference type="NCBI Taxonomy" id="2528027"/>
    <lineage>
        <taxon>Bacteria</taxon>
        <taxon>Pseudomonadati</taxon>
        <taxon>Planctomycetota</taxon>
        <taxon>Planctomycetia</taxon>
        <taxon>Planctomycetales</taxon>
        <taxon>Planctomycetaceae</taxon>
        <taxon>Calycomorphotria</taxon>
    </lineage>
</organism>